<protein>
    <submittedName>
        <fullName evidence="1">AlNc14C11G1341 protein</fullName>
    </submittedName>
</protein>
<organism evidence="1">
    <name type="scientific">Albugo laibachii Nc14</name>
    <dbReference type="NCBI Taxonomy" id="890382"/>
    <lineage>
        <taxon>Eukaryota</taxon>
        <taxon>Sar</taxon>
        <taxon>Stramenopiles</taxon>
        <taxon>Oomycota</taxon>
        <taxon>Peronosporomycetes</taxon>
        <taxon>Albuginales</taxon>
        <taxon>Albuginaceae</taxon>
        <taxon>Albugo</taxon>
    </lineage>
</organism>
<dbReference type="HOGENOM" id="CLU_186424_0_0_1"/>
<evidence type="ECO:0000313" key="1">
    <source>
        <dbReference type="EMBL" id="CCA15399.1"/>
    </source>
</evidence>
<reference evidence="1" key="2">
    <citation type="submission" date="2011-02" db="EMBL/GenBank/DDBJ databases">
        <authorList>
            <person name="MacLean D."/>
        </authorList>
    </citation>
    <scope>NUCLEOTIDE SEQUENCE</scope>
</reference>
<proteinExistence type="predicted"/>
<sequence>MSFTSLSAGALAGAFTYGIIQLRLYEREAAVRFSAIQIAEAVRGDSKKSGTADYNSFLSRQEHIYYEKIRCMWNRKVLSFRTGVLDLFKSDD</sequence>
<accession>F0W2W3</accession>
<dbReference type="EMBL" id="FR824056">
    <property type="protein sequence ID" value="CCA15399.1"/>
    <property type="molecule type" value="Genomic_DNA"/>
</dbReference>
<gene>
    <name evidence="1" type="primary">AlNc14C11G1341</name>
    <name evidence="1" type="ORF">ALNC14_015420</name>
</gene>
<reference evidence="1" key="1">
    <citation type="journal article" date="2011" name="PLoS Biol.">
        <title>Gene gain and loss during evolution of obligate parasitism in the white rust pathogen of Arabidopsis thaliana.</title>
        <authorList>
            <person name="Kemen E."/>
            <person name="Gardiner A."/>
            <person name="Schultz-Larsen T."/>
            <person name="Kemen A.C."/>
            <person name="Balmuth A.L."/>
            <person name="Robert-Seilaniantz A."/>
            <person name="Bailey K."/>
            <person name="Holub E."/>
            <person name="Studholme D.J."/>
            <person name="Maclean D."/>
            <person name="Jones J.D."/>
        </authorList>
    </citation>
    <scope>NUCLEOTIDE SEQUENCE</scope>
</reference>
<dbReference type="AlphaFoldDB" id="F0W2W3"/>
<name>F0W2W3_9STRA</name>